<evidence type="ECO:0000313" key="1">
    <source>
        <dbReference type="EMBL" id="AOP33345.1"/>
    </source>
</evidence>
<evidence type="ECO:0000313" key="2">
    <source>
        <dbReference type="Proteomes" id="UP000094197"/>
    </source>
</evidence>
<dbReference type="EMBL" id="CP015217">
    <property type="protein sequence ID" value="AOP33345.1"/>
    <property type="molecule type" value="Genomic_DNA"/>
</dbReference>
<dbReference type="AlphaFoldDB" id="A0A1D7UUR6"/>
<proteinExistence type="predicted"/>
<name>A0A1D7UUR6_9LEPT</name>
<sequence length="59" mass="6930">MAGKSGKFSSIRKLYFFQVKYFSSIFVGTPTDFVFSKISFQNTFLENFESYLKLFFSLL</sequence>
<accession>A0A1D7UUR6</accession>
<protein>
    <submittedName>
        <fullName evidence="1">Uncharacterized protein</fullName>
    </submittedName>
</protein>
<dbReference type="AntiFam" id="ANF00001">
    <property type="entry name" value="Shadow ORF"/>
</dbReference>
<dbReference type="KEGG" id="laj:A0128_05490"/>
<reference evidence="1 2" key="1">
    <citation type="submission" date="2016-04" db="EMBL/GenBank/DDBJ databases">
        <title>Complete genome seqeunce of Leptospira alstonii serovar Room22.</title>
        <authorList>
            <person name="Nally J.E."/>
            <person name="Bayles D.O."/>
            <person name="Hurley D."/>
            <person name="Fanning S."/>
            <person name="McMahon B.J."/>
            <person name="Arent Z."/>
        </authorList>
    </citation>
    <scope>NUCLEOTIDE SEQUENCE [LARGE SCALE GENOMIC DNA]</scope>
    <source>
        <strain evidence="1 2">GWTS #1</strain>
    </source>
</reference>
<organism evidence="1 2">
    <name type="scientific">Leptospira tipperaryensis</name>
    <dbReference type="NCBI Taxonomy" id="2564040"/>
    <lineage>
        <taxon>Bacteria</taxon>
        <taxon>Pseudomonadati</taxon>
        <taxon>Spirochaetota</taxon>
        <taxon>Spirochaetia</taxon>
        <taxon>Leptospirales</taxon>
        <taxon>Leptospiraceae</taxon>
        <taxon>Leptospira</taxon>
    </lineage>
</organism>
<dbReference type="Proteomes" id="UP000094197">
    <property type="component" value="Chromosome 1"/>
</dbReference>
<gene>
    <name evidence="1" type="ORF">A0128_05490</name>
</gene>
<keyword evidence="2" id="KW-1185">Reference proteome</keyword>